<organism evidence="1 2">
    <name type="scientific">Pseudomassariella vexata</name>
    <dbReference type="NCBI Taxonomy" id="1141098"/>
    <lineage>
        <taxon>Eukaryota</taxon>
        <taxon>Fungi</taxon>
        <taxon>Dikarya</taxon>
        <taxon>Ascomycota</taxon>
        <taxon>Pezizomycotina</taxon>
        <taxon>Sordariomycetes</taxon>
        <taxon>Xylariomycetidae</taxon>
        <taxon>Amphisphaeriales</taxon>
        <taxon>Pseudomassariaceae</taxon>
        <taxon>Pseudomassariella</taxon>
    </lineage>
</organism>
<dbReference type="Proteomes" id="UP000193689">
    <property type="component" value="Unassembled WGS sequence"/>
</dbReference>
<dbReference type="GeneID" id="63770590"/>
<evidence type="ECO:0000313" key="1">
    <source>
        <dbReference type="EMBL" id="ORY62401.1"/>
    </source>
</evidence>
<dbReference type="InParanoid" id="A0A1Y2DT04"/>
<proteinExistence type="predicted"/>
<keyword evidence="2" id="KW-1185">Reference proteome</keyword>
<accession>A0A1Y2DT04</accession>
<reference evidence="1 2" key="1">
    <citation type="submission" date="2016-07" db="EMBL/GenBank/DDBJ databases">
        <title>Pervasive Adenine N6-methylation of Active Genes in Fungi.</title>
        <authorList>
            <consortium name="DOE Joint Genome Institute"/>
            <person name="Mondo S.J."/>
            <person name="Dannebaum R.O."/>
            <person name="Kuo R.C."/>
            <person name="Labutti K."/>
            <person name="Haridas S."/>
            <person name="Kuo A."/>
            <person name="Salamov A."/>
            <person name="Ahrendt S.R."/>
            <person name="Lipzen A."/>
            <person name="Sullivan W."/>
            <person name="Andreopoulos W.B."/>
            <person name="Clum A."/>
            <person name="Lindquist E."/>
            <person name="Daum C."/>
            <person name="Ramamoorthy G.K."/>
            <person name="Gryganskyi A."/>
            <person name="Culley D."/>
            <person name="Magnuson J.K."/>
            <person name="James T.Y."/>
            <person name="O'Malley M.A."/>
            <person name="Stajich J.E."/>
            <person name="Spatafora J.W."/>
            <person name="Visel A."/>
            <person name="Grigoriev I.V."/>
        </authorList>
    </citation>
    <scope>NUCLEOTIDE SEQUENCE [LARGE SCALE GENOMIC DNA]</scope>
    <source>
        <strain evidence="1 2">CBS 129021</strain>
    </source>
</reference>
<protein>
    <submittedName>
        <fullName evidence="1">Uncharacterized protein</fullName>
    </submittedName>
</protein>
<dbReference type="RefSeq" id="XP_040714237.1">
    <property type="nucleotide sequence ID" value="XM_040854378.1"/>
</dbReference>
<sequence length="162" mass="18571">MMECRRHKPRSSNVDIRQIWGTFRDATTSGRTFIHLNENWCIWLEPPSCSAADVLEFNGCGQAWSRTLSTFRYQEGKPRSAAKIAFWNRHGAERLLRLVARGGYGINNRPQMAWNQLFEKTPYSLPSQPCVMDTIGLASFVYEGVLRCSSTTYAFNRLKQGK</sequence>
<gene>
    <name evidence="1" type="ORF">BCR38DRAFT_239182</name>
</gene>
<comment type="caution">
    <text evidence="1">The sequence shown here is derived from an EMBL/GenBank/DDBJ whole genome shotgun (WGS) entry which is preliminary data.</text>
</comment>
<dbReference type="AlphaFoldDB" id="A0A1Y2DT04"/>
<evidence type="ECO:0000313" key="2">
    <source>
        <dbReference type="Proteomes" id="UP000193689"/>
    </source>
</evidence>
<name>A0A1Y2DT04_9PEZI</name>
<dbReference type="EMBL" id="MCFJ01000009">
    <property type="protein sequence ID" value="ORY62401.1"/>
    <property type="molecule type" value="Genomic_DNA"/>
</dbReference>